<sequence>MVENLVGVITQHNIHLSYLDLSFNNLNGVGKYLAKSIHLMQVLVLVQCNLQEGDFIAIAEATARRDTNMSLLNLGDNVMSKKALDSFAPGVHKLDGMGLNECSVTGDGLEQLCLEISKRQKPMNVLYLGENNIGLIGVNHVSSCVYNIRVLSLDDCNLTITCLRVLIAAILNMDHSMVYLDLSDNKFGDEGAIALATCLEKVENLDVLDCDITPVGAKALHKANRKLNREIDGLPDIPQATAASSVGRPHEVAQKSKKRCAIS</sequence>
<dbReference type="InterPro" id="IPR032675">
    <property type="entry name" value="LRR_dom_sf"/>
</dbReference>
<organism evidence="3">
    <name type="scientific">Phallusia mammillata</name>
    <dbReference type="NCBI Taxonomy" id="59560"/>
    <lineage>
        <taxon>Eukaryota</taxon>
        <taxon>Metazoa</taxon>
        <taxon>Chordata</taxon>
        <taxon>Tunicata</taxon>
        <taxon>Ascidiacea</taxon>
        <taxon>Phlebobranchia</taxon>
        <taxon>Ascidiidae</taxon>
        <taxon>Phallusia</taxon>
    </lineage>
</organism>
<evidence type="ECO:0000256" key="2">
    <source>
        <dbReference type="ARBA" id="ARBA00022737"/>
    </source>
</evidence>
<name>A0A6F9DMD2_9ASCI</name>
<keyword evidence="1" id="KW-0433">Leucine-rich repeat</keyword>
<dbReference type="SUPFAM" id="SSF52047">
    <property type="entry name" value="RNI-like"/>
    <property type="match status" value="1"/>
</dbReference>
<reference evidence="3" key="1">
    <citation type="submission" date="2020-04" db="EMBL/GenBank/DDBJ databases">
        <authorList>
            <person name="Neveu A P."/>
        </authorList>
    </citation>
    <scope>NUCLEOTIDE SEQUENCE</scope>
    <source>
        <tissue evidence="3">Whole embryo</tissue>
    </source>
</reference>
<evidence type="ECO:0000256" key="1">
    <source>
        <dbReference type="ARBA" id="ARBA00022614"/>
    </source>
</evidence>
<gene>
    <name evidence="3" type="primary">Nlrc3-001</name>
</gene>
<accession>A0A6F9DMD2</accession>
<dbReference type="InterPro" id="IPR001611">
    <property type="entry name" value="Leu-rich_rpt"/>
</dbReference>
<evidence type="ECO:0000313" key="3">
    <source>
        <dbReference type="EMBL" id="CAB3264351.1"/>
    </source>
</evidence>
<dbReference type="EMBL" id="LR788489">
    <property type="protein sequence ID" value="CAB3264351.1"/>
    <property type="molecule type" value="mRNA"/>
</dbReference>
<dbReference type="InterPro" id="IPR051261">
    <property type="entry name" value="NLR"/>
</dbReference>
<dbReference type="PANTHER" id="PTHR24106">
    <property type="entry name" value="NACHT, LRR AND CARD DOMAINS-CONTAINING"/>
    <property type="match status" value="1"/>
</dbReference>
<proteinExistence type="evidence at transcript level"/>
<dbReference type="Gene3D" id="3.80.10.10">
    <property type="entry name" value="Ribonuclease Inhibitor"/>
    <property type="match status" value="1"/>
</dbReference>
<keyword evidence="2" id="KW-0677">Repeat</keyword>
<protein>
    <submittedName>
        <fullName evidence="3">Protein NLRC3-like</fullName>
    </submittedName>
</protein>
<dbReference type="Pfam" id="PF13516">
    <property type="entry name" value="LRR_6"/>
    <property type="match status" value="3"/>
</dbReference>
<dbReference type="AlphaFoldDB" id="A0A6F9DMD2"/>
<dbReference type="SMART" id="SM00368">
    <property type="entry name" value="LRR_RI"/>
    <property type="match status" value="1"/>
</dbReference>